<feature type="domain" description="AAA+ ATPase" evidence="1">
    <location>
        <begin position="178"/>
        <end position="374"/>
    </location>
</feature>
<organism evidence="2 3">
    <name type="scientific">Microbacterium paludicola</name>
    <dbReference type="NCBI Taxonomy" id="300019"/>
    <lineage>
        <taxon>Bacteria</taxon>
        <taxon>Bacillati</taxon>
        <taxon>Actinomycetota</taxon>
        <taxon>Actinomycetes</taxon>
        <taxon>Micrococcales</taxon>
        <taxon>Microbacteriaceae</taxon>
        <taxon>Microbacterium</taxon>
    </lineage>
</organism>
<evidence type="ECO:0000313" key="3">
    <source>
        <dbReference type="Proteomes" id="UP000298358"/>
    </source>
</evidence>
<dbReference type="Gene3D" id="3.40.50.300">
    <property type="entry name" value="P-loop containing nucleotide triphosphate hydrolases"/>
    <property type="match status" value="1"/>
</dbReference>
<protein>
    <submittedName>
        <fullName evidence="2">DUF2075 domain-containing protein</fullName>
    </submittedName>
</protein>
<dbReference type="Proteomes" id="UP000298358">
    <property type="component" value="Unassembled WGS sequence"/>
</dbReference>
<dbReference type="RefSeq" id="WP_135115459.1">
    <property type="nucleotide sequence ID" value="NZ_JADGLL010000052.1"/>
</dbReference>
<gene>
    <name evidence="2" type="ORF">E4U02_14130</name>
</gene>
<evidence type="ECO:0000313" key="2">
    <source>
        <dbReference type="EMBL" id="TFU30843.1"/>
    </source>
</evidence>
<dbReference type="AlphaFoldDB" id="A0A4Y9FQR5"/>
<keyword evidence="3" id="KW-1185">Reference proteome</keyword>
<accession>A0A4Y9FQR5</accession>
<evidence type="ECO:0000259" key="1">
    <source>
        <dbReference type="SMART" id="SM00382"/>
    </source>
</evidence>
<dbReference type="InterPro" id="IPR027417">
    <property type="entry name" value="P-loop_NTPase"/>
</dbReference>
<dbReference type="SUPFAM" id="SSF52540">
    <property type="entry name" value="P-loop containing nucleoside triphosphate hydrolases"/>
    <property type="match status" value="1"/>
</dbReference>
<comment type="caution">
    <text evidence="2">The sequence shown here is derived from an EMBL/GenBank/DDBJ whole genome shotgun (WGS) entry which is preliminary data.</text>
</comment>
<dbReference type="EMBL" id="SPQB01000052">
    <property type="protein sequence ID" value="TFU30843.1"/>
    <property type="molecule type" value="Genomic_DNA"/>
</dbReference>
<dbReference type="Pfam" id="PF09848">
    <property type="entry name" value="SLFN-g3_helicase"/>
    <property type="match status" value="1"/>
</dbReference>
<proteinExistence type="predicted"/>
<dbReference type="CDD" id="cd10439">
    <property type="entry name" value="GIY-YIG_COG3410"/>
    <property type="match status" value="1"/>
</dbReference>
<name>A0A4Y9FQR5_9MICO</name>
<dbReference type="OrthoDB" id="3193269at2"/>
<sequence length="570" mass="65303">MTGFRIERLRFNDRTPEAMKLDVERRLQNWPVVYVLDDGREVYVGETLNAAKRMEQHRARKRQMTQLKVVLDDRFNKSACLDLESHLIRWFSGDEKFRVINANAGLVDYEYFDRATYRETFDEIFEQLRADGMFTRDVRAIENSDLFKLSPFKALNDAQAAAVENILDSLFEDLDSGSRSTSVIEGGPGTGKTIVAIYLLKLLEDIRSLDPADLYEADERFSEFFVGEKRALLDGRRLGFVIPQQSLRKSVQRVFRRIPGLKRVKVLTPFEAGESADRFDVLIVDEAHRLAQRAALPAAVLNIRRREITERLFGEDRLDITQLDWIRAQSDHQIFLLDTDQSVRPADLPREVQEALVAEAKGAGRHHVLWSQMRVAGGNDYVAWVKRVLAGEPVARPDFGEYELRLYDDLGDMYDDIRDREAQFGLARLVAGYAWPWRSKADPTAFDIELDGQQLRWNGTSTDWINSANSFGEVGSIHTVQGYDLNYAGVIIGNDLCYDESLGRTVFDRSNYHDAAGKRNNPVLGLTYSDEDLLAYVRNIYSVLMTRGMRGTFLYVCDPALRERLRPHFA</sequence>
<dbReference type="InterPro" id="IPR003593">
    <property type="entry name" value="AAA+_ATPase"/>
</dbReference>
<dbReference type="SMART" id="SM00382">
    <property type="entry name" value="AAA"/>
    <property type="match status" value="1"/>
</dbReference>
<dbReference type="InterPro" id="IPR018647">
    <property type="entry name" value="SLFN_3-like_DNA/RNA_helicase"/>
</dbReference>
<reference evidence="2 3" key="1">
    <citation type="submission" date="2019-03" db="EMBL/GenBank/DDBJ databases">
        <title>Diversity of the mouse oral microbiome.</title>
        <authorList>
            <person name="Joseph S."/>
            <person name="Aduse-Opoku J."/>
            <person name="Curtis M."/>
            <person name="Wade W."/>
            <person name="Hashim A."/>
        </authorList>
    </citation>
    <scope>NUCLEOTIDE SEQUENCE [LARGE SCALE GENOMIC DNA]</scope>
    <source>
        <strain evidence="2 3">P1012</strain>
    </source>
</reference>